<protein>
    <submittedName>
        <fullName evidence="1">Uncharacterized protein</fullName>
    </submittedName>
</protein>
<organism evidence="1">
    <name type="scientific">bioreactor metagenome</name>
    <dbReference type="NCBI Taxonomy" id="1076179"/>
    <lineage>
        <taxon>unclassified sequences</taxon>
        <taxon>metagenomes</taxon>
        <taxon>ecological metagenomes</taxon>
    </lineage>
</organism>
<accession>A0A645IB53</accession>
<proteinExistence type="predicted"/>
<reference evidence="1" key="1">
    <citation type="submission" date="2019-08" db="EMBL/GenBank/DDBJ databases">
        <authorList>
            <person name="Kucharzyk K."/>
            <person name="Murdoch R.W."/>
            <person name="Higgins S."/>
            <person name="Loffler F."/>
        </authorList>
    </citation>
    <scope>NUCLEOTIDE SEQUENCE</scope>
</reference>
<name>A0A645IB53_9ZZZZ</name>
<evidence type="ECO:0000313" key="1">
    <source>
        <dbReference type="EMBL" id="MPN48052.1"/>
    </source>
</evidence>
<dbReference type="AlphaFoldDB" id="A0A645IB53"/>
<sequence>MIVGIFIVGVEQIVVYVADGFLRPHPLYPEGLEGKIGLRPRDVVRQRLVDPDRYLLPRPHNSAQQMASDYFPGNILAHALCPLYMFLCDFLMHITLNEEHPAVKLPYSIVLHTKAV</sequence>
<comment type="caution">
    <text evidence="1">The sequence shown here is derived from an EMBL/GenBank/DDBJ whole genome shotgun (WGS) entry which is preliminary data.</text>
</comment>
<gene>
    <name evidence="1" type="ORF">SDC9_195656</name>
</gene>
<dbReference type="EMBL" id="VSSQ01110017">
    <property type="protein sequence ID" value="MPN48052.1"/>
    <property type="molecule type" value="Genomic_DNA"/>
</dbReference>